<protein>
    <submittedName>
        <fullName evidence="2">Uncharacterized protein</fullName>
    </submittedName>
</protein>
<evidence type="ECO:0000313" key="3">
    <source>
        <dbReference type="Proteomes" id="UP000612585"/>
    </source>
</evidence>
<evidence type="ECO:0000313" key="2">
    <source>
        <dbReference type="EMBL" id="GIJ63811.1"/>
    </source>
</evidence>
<feature type="region of interest" description="Disordered" evidence="1">
    <location>
        <begin position="1"/>
        <end position="36"/>
    </location>
</feature>
<dbReference type="EMBL" id="BOPG01000103">
    <property type="protein sequence ID" value="GIJ63811.1"/>
    <property type="molecule type" value="Genomic_DNA"/>
</dbReference>
<keyword evidence="3" id="KW-1185">Reference proteome</keyword>
<evidence type="ECO:0000256" key="1">
    <source>
        <dbReference type="SAM" id="MobiDB-lite"/>
    </source>
</evidence>
<proteinExistence type="predicted"/>
<feature type="compositionally biased region" description="Polar residues" evidence="1">
    <location>
        <begin position="1"/>
        <end position="12"/>
    </location>
</feature>
<name>A0A8J3ZHA5_9ACTN</name>
<sequence length="112" mass="11384">MWTGSCRTTTMWSGKLTRTPPPSTRMPSGHRASADFSGNELNTGLVATTVALGIVDAAAGVTGTNAAAIPATSVAVPAATRLHRLVITPPNKFGTGYEALPGSDSQPFGACI</sequence>
<organism evidence="2 3">
    <name type="scientific">Virgisporangium aurantiacum</name>
    <dbReference type="NCBI Taxonomy" id="175570"/>
    <lineage>
        <taxon>Bacteria</taxon>
        <taxon>Bacillati</taxon>
        <taxon>Actinomycetota</taxon>
        <taxon>Actinomycetes</taxon>
        <taxon>Micromonosporales</taxon>
        <taxon>Micromonosporaceae</taxon>
        <taxon>Virgisporangium</taxon>
    </lineage>
</organism>
<reference evidence="2" key="1">
    <citation type="submission" date="2021-01" db="EMBL/GenBank/DDBJ databases">
        <title>Whole genome shotgun sequence of Virgisporangium aurantiacum NBRC 16421.</title>
        <authorList>
            <person name="Komaki H."/>
            <person name="Tamura T."/>
        </authorList>
    </citation>
    <scope>NUCLEOTIDE SEQUENCE</scope>
    <source>
        <strain evidence="2">NBRC 16421</strain>
    </source>
</reference>
<dbReference type="AlphaFoldDB" id="A0A8J3ZHA5"/>
<comment type="caution">
    <text evidence="2">The sequence shown here is derived from an EMBL/GenBank/DDBJ whole genome shotgun (WGS) entry which is preliminary data.</text>
</comment>
<dbReference type="Proteomes" id="UP000612585">
    <property type="component" value="Unassembled WGS sequence"/>
</dbReference>
<gene>
    <name evidence="2" type="ORF">Vau01_113270</name>
</gene>
<accession>A0A8J3ZHA5</accession>